<proteinExistence type="predicted"/>
<dbReference type="InterPro" id="IPR003018">
    <property type="entry name" value="GAF"/>
</dbReference>
<dbReference type="EMBL" id="JBHSZG010000002">
    <property type="protein sequence ID" value="MFC7137781.1"/>
    <property type="molecule type" value="Genomic_DNA"/>
</dbReference>
<keyword evidence="5" id="KW-1185">Reference proteome</keyword>
<dbReference type="Pfam" id="PF15915">
    <property type="entry name" value="BAT"/>
    <property type="match status" value="1"/>
</dbReference>
<dbReference type="SMART" id="SM00065">
    <property type="entry name" value="GAF"/>
    <property type="match status" value="1"/>
</dbReference>
<dbReference type="InterPro" id="IPR007050">
    <property type="entry name" value="HTH_bacterioopsin"/>
</dbReference>
<dbReference type="Pfam" id="PF13185">
    <property type="entry name" value="GAF_2"/>
    <property type="match status" value="1"/>
</dbReference>
<dbReference type="Pfam" id="PF04967">
    <property type="entry name" value="HTH_10"/>
    <property type="match status" value="1"/>
</dbReference>
<evidence type="ECO:0000313" key="4">
    <source>
        <dbReference type="EMBL" id="MFC7137781.1"/>
    </source>
</evidence>
<dbReference type="AlphaFoldDB" id="A0ABD5XV53"/>
<accession>A0ABD5XV53</accession>
<evidence type="ECO:0000256" key="2">
    <source>
        <dbReference type="ARBA" id="ARBA00023163"/>
    </source>
</evidence>
<evidence type="ECO:0000256" key="1">
    <source>
        <dbReference type="ARBA" id="ARBA00023015"/>
    </source>
</evidence>
<dbReference type="Gene3D" id="3.30.450.40">
    <property type="match status" value="1"/>
</dbReference>
<dbReference type="Proteomes" id="UP001596368">
    <property type="component" value="Unassembled WGS sequence"/>
</dbReference>
<gene>
    <name evidence="4" type="ORF">ACFQRB_17560</name>
</gene>
<keyword evidence="2" id="KW-0804">Transcription</keyword>
<keyword evidence="1" id="KW-0805">Transcription regulation</keyword>
<dbReference type="InterPro" id="IPR031803">
    <property type="entry name" value="BAT_GAF/HTH-assoc"/>
</dbReference>
<name>A0ABD5XV53_9EURY</name>
<organism evidence="4 5">
    <name type="scientific">Halobaculum litoreum</name>
    <dbReference type="NCBI Taxonomy" id="3031998"/>
    <lineage>
        <taxon>Archaea</taxon>
        <taxon>Methanobacteriati</taxon>
        <taxon>Methanobacteriota</taxon>
        <taxon>Stenosarchaea group</taxon>
        <taxon>Halobacteria</taxon>
        <taxon>Halobacteriales</taxon>
        <taxon>Haloferacaceae</taxon>
        <taxon>Halobaculum</taxon>
    </lineage>
</organism>
<feature type="domain" description="GAF" evidence="3">
    <location>
        <begin position="13"/>
        <end position="166"/>
    </location>
</feature>
<sequence>MSEVTDAIVAQSTREEIEETVCELLADSEAYKFAWIGAVDEPSQEVHVRTEAGVEGYLDGLTLSVDPDHPFDGGPTADALRTGTVQVTNDARSDPRFSPVRDRVNAYDFRSSAAIPIAHEGTTYGVLNVYAGREGAFRSRERAVIARLGEIVGHVIAASERKRALLSDDLVELTLRIDDLFVALDTSVDPEGWFSFDHMVPVDDGDFIVYGRATEEAVPFLRDLERVNPEWESVTVRSEGSPARYELHGVDLPVFSAIASQGGYFEDAVIEDGDLRMTLYLSPSVDVHSVLESLRHNYPQTEIRSRRQFTRSFEDVVRIRRRIVTDLTDRQRATLEAAFYAGYFEWPRDADGGAVADSMGVSPPTFHQHLRTAQRKVLQAVLSSPTVGPE</sequence>
<dbReference type="SUPFAM" id="SSF55781">
    <property type="entry name" value="GAF domain-like"/>
    <property type="match status" value="1"/>
</dbReference>
<dbReference type="PANTHER" id="PTHR34236">
    <property type="entry name" value="DIMETHYL SULFOXIDE REDUCTASE TRANSCRIPTIONAL ACTIVATOR"/>
    <property type="match status" value="1"/>
</dbReference>
<dbReference type="InterPro" id="IPR029016">
    <property type="entry name" value="GAF-like_dom_sf"/>
</dbReference>
<dbReference type="PANTHER" id="PTHR34236:SF1">
    <property type="entry name" value="DIMETHYL SULFOXIDE REDUCTASE TRANSCRIPTIONAL ACTIVATOR"/>
    <property type="match status" value="1"/>
</dbReference>
<evidence type="ECO:0000259" key="3">
    <source>
        <dbReference type="SMART" id="SM00065"/>
    </source>
</evidence>
<evidence type="ECO:0000313" key="5">
    <source>
        <dbReference type="Proteomes" id="UP001596368"/>
    </source>
</evidence>
<comment type="caution">
    <text evidence="4">The sequence shown here is derived from an EMBL/GenBank/DDBJ whole genome shotgun (WGS) entry which is preliminary data.</text>
</comment>
<protein>
    <submittedName>
        <fullName evidence="4">Bacterio-opsin activator domain-containing protein</fullName>
    </submittedName>
</protein>
<reference evidence="4 5" key="1">
    <citation type="journal article" date="2019" name="Int. J. Syst. Evol. Microbiol.">
        <title>The Global Catalogue of Microorganisms (GCM) 10K type strain sequencing project: providing services to taxonomists for standard genome sequencing and annotation.</title>
        <authorList>
            <consortium name="The Broad Institute Genomics Platform"/>
            <consortium name="The Broad Institute Genome Sequencing Center for Infectious Disease"/>
            <person name="Wu L."/>
            <person name="Ma J."/>
        </authorList>
    </citation>
    <scope>NUCLEOTIDE SEQUENCE [LARGE SCALE GENOMIC DNA]</scope>
    <source>
        <strain evidence="4 5">DT92</strain>
    </source>
</reference>